<dbReference type="AlphaFoldDB" id="A0A0A8YUY7"/>
<evidence type="ECO:0000313" key="1">
    <source>
        <dbReference type="EMBL" id="JAD30416.1"/>
    </source>
</evidence>
<name>A0A0A8YUY7_ARUDO</name>
<reference evidence="1" key="1">
    <citation type="submission" date="2014-09" db="EMBL/GenBank/DDBJ databases">
        <authorList>
            <person name="Magalhaes I.L.F."/>
            <person name="Oliveira U."/>
            <person name="Santos F.R."/>
            <person name="Vidigal T.H.D.A."/>
            <person name="Brescovit A.D."/>
            <person name="Santos A.J."/>
        </authorList>
    </citation>
    <scope>NUCLEOTIDE SEQUENCE</scope>
    <source>
        <tissue evidence="1">Shoot tissue taken approximately 20 cm above the soil surface</tissue>
    </source>
</reference>
<protein>
    <submittedName>
        <fullName evidence="1">Uncharacterized protein</fullName>
    </submittedName>
</protein>
<proteinExistence type="predicted"/>
<dbReference type="EMBL" id="GBRH01267479">
    <property type="protein sequence ID" value="JAD30416.1"/>
    <property type="molecule type" value="Transcribed_RNA"/>
</dbReference>
<sequence length="31" mass="3542">MQTAFNPFLSIGDLETFCYIFLKHAKHANAL</sequence>
<reference evidence="1" key="2">
    <citation type="journal article" date="2015" name="Data Brief">
        <title>Shoot transcriptome of the giant reed, Arundo donax.</title>
        <authorList>
            <person name="Barrero R.A."/>
            <person name="Guerrero F.D."/>
            <person name="Moolhuijzen P."/>
            <person name="Goolsby J.A."/>
            <person name="Tidwell J."/>
            <person name="Bellgard S.E."/>
            <person name="Bellgard M.I."/>
        </authorList>
    </citation>
    <scope>NUCLEOTIDE SEQUENCE</scope>
    <source>
        <tissue evidence="1">Shoot tissue taken approximately 20 cm above the soil surface</tissue>
    </source>
</reference>
<organism evidence="1">
    <name type="scientific">Arundo donax</name>
    <name type="common">Giant reed</name>
    <name type="synonym">Donax arundinaceus</name>
    <dbReference type="NCBI Taxonomy" id="35708"/>
    <lineage>
        <taxon>Eukaryota</taxon>
        <taxon>Viridiplantae</taxon>
        <taxon>Streptophyta</taxon>
        <taxon>Embryophyta</taxon>
        <taxon>Tracheophyta</taxon>
        <taxon>Spermatophyta</taxon>
        <taxon>Magnoliopsida</taxon>
        <taxon>Liliopsida</taxon>
        <taxon>Poales</taxon>
        <taxon>Poaceae</taxon>
        <taxon>PACMAD clade</taxon>
        <taxon>Arundinoideae</taxon>
        <taxon>Arundineae</taxon>
        <taxon>Arundo</taxon>
    </lineage>
</organism>
<accession>A0A0A8YUY7</accession>